<feature type="transmembrane region" description="Helical" evidence="5">
    <location>
        <begin position="208"/>
        <end position="230"/>
    </location>
</feature>
<dbReference type="Proteomes" id="UP000028501">
    <property type="component" value="Chromosome"/>
</dbReference>
<comment type="function">
    <text evidence="5">Part of the twin-arginine translocation (Tat) system that transports large folded proteins containing a characteristic twin-arginine motif in their signal peptide across membranes.</text>
</comment>
<gene>
    <name evidence="5" type="primary">tatC</name>
    <name evidence="6" type="ORF">AFULGI_00014560</name>
</gene>
<name>A0A075WKX9_ARCFL</name>
<sequence>MEAKDWLAVVAKLRREFLKIALIVIVVSSLFFTFGANIVVGKIIGDLFPGEAVIENRDKILAIAEELKKIASDLENYAYHPSEANRSIAFAASKSLVRIAMQLSTSPVLLTPLEGLLLYLKISLAVGIAAALPYIFHLVLTALRERGVITFSFRKTSAFKYGMAAIFLFALGIFYGYNMMKFFIKFLYLMAVSQGAIPLYSLSEFVNFVALMLVLFGIVFELPLILFFLVKNDIVKYETLSYYRRHIYVAFFVIGAITTPPDVFTQLMVAVPMVVFFEISLLFVRIFARPKT</sequence>
<dbReference type="GO" id="GO:0065002">
    <property type="term" value="P:intracellular protein transmembrane transport"/>
    <property type="evidence" value="ECO:0007669"/>
    <property type="project" value="TreeGrafter"/>
</dbReference>
<evidence type="ECO:0000256" key="1">
    <source>
        <dbReference type="ARBA" id="ARBA00004141"/>
    </source>
</evidence>
<feature type="transmembrane region" description="Helical" evidence="5">
    <location>
        <begin position="161"/>
        <end position="180"/>
    </location>
</feature>
<dbReference type="Pfam" id="PF00902">
    <property type="entry name" value="TatC"/>
    <property type="match status" value="1"/>
</dbReference>
<keyword evidence="4 5" id="KW-0472">Membrane</keyword>
<dbReference type="GO" id="GO:0009977">
    <property type="term" value="F:proton motive force dependent protein transmembrane transporter activity"/>
    <property type="evidence" value="ECO:0007669"/>
    <property type="project" value="TreeGrafter"/>
</dbReference>
<dbReference type="GO" id="GO:0043953">
    <property type="term" value="P:protein transport by the Tat complex"/>
    <property type="evidence" value="ECO:0007669"/>
    <property type="project" value="UniProtKB-UniRule"/>
</dbReference>
<feature type="transmembrane region" description="Helical" evidence="5">
    <location>
        <begin position="116"/>
        <end position="140"/>
    </location>
</feature>
<proteinExistence type="inferred from homology"/>
<protein>
    <recommendedName>
        <fullName evidence="5">Sec-independent protein translocase protein TatC</fullName>
    </recommendedName>
</protein>
<evidence type="ECO:0000313" key="6">
    <source>
        <dbReference type="EMBL" id="AIG98223.1"/>
    </source>
</evidence>
<dbReference type="HOGENOM" id="CLU_031942_5_0_2"/>
<dbReference type="RefSeq" id="WP_010878841.1">
    <property type="nucleotide sequence ID" value="NZ_CP006577.1"/>
</dbReference>
<feature type="transmembrane region" description="Helical" evidence="5">
    <location>
        <begin position="20"/>
        <end position="40"/>
    </location>
</feature>
<keyword evidence="3 5" id="KW-1133">Transmembrane helix</keyword>
<keyword evidence="5" id="KW-0813">Transport</keyword>
<evidence type="ECO:0000256" key="4">
    <source>
        <dbReference type="ARBA" id="ARBA00023136"/>
    </source>
</evidence>
<keyword evidence="5" id="KW-0653">Protein transport</keyword>
<dbReference type="EMBL" id="CP006577">
    <property type="protein sequence ID" value="AIG98223.1"/>
    <property type="molecule type" value="Genomic_DNA"/>
</dbReference>
<feature type="transmembrane region" description="Helical" evidence="5">
    <location>
        <begin position="267"/>
        <end position="288"/>
    </location>
</feature>
<dbReference type="HAMAP" id="MF_00902">
    <property type="entry name" value="TatC"/>
    <property type="match status" value="1"/>
</dbReference>
<dbReference type="InterPro" id="IPR002033">
    <property type="entry name" value="TatC"/>
</dbReference>
<keyword evidence="2 5" id="KW-0812">Transmembrane</keyword>
<dbReference type="GeneID" id="24794956"/>
<evidence type="ECO:0000313" key="7">
    <source>
        <dbReference type="Proteomes" id="UP000028501"/>
    </source>
</evidence>
<keyword evidence="5" id="KW-0811">Translocation</keyword>
<comment type="subunit">
    <text evidence="5">Forms a complex with TatA.</text>
</comment>
<dbReference type="KEGG" id="afg:AFULGI_00014560"/>
<keyword evidence="5" id="KW-1003">Cell membrane</keyword>
<evidence type="ECO:0000256" key="2">
    <source>
        <dbReference type="ARBA" id="ARBA00022692"/>
    </source>
</evidence>
<dbReference type="PANTHER" id="PTHR30371">
    <property type="entry name" value="SEC-INDEPENDENT PROTEIN TRANSLOCASE PROTEIN TATC"/>
    <property type="match status" value="1"/>
</dbReference>
<dbReference type="AlphaFoldDB" id="A0A075WKX9"/>
<feature type="transmembrane region" description="Helical" evidence="5">
    <location>
        <begin position="242"/>
        <end position="261"/>
    </location>
</feature>
<dbReference type="GO" id="GO:0033281">
    <property type="term" value="C:TAT protein transport complex"/>
    <property type="evidence" value="ECO:0007669"/>
    <property type="project" value="UniProtKB-UniRule"/>
</dbReference>
<comment type="subcellular location">
    <subcellularLocation>
        <location evidence="5">Cell membrane</location>
        <topology evidence="5">Multi-pass membrane protein</topology>
    </subcellularLocation>
    <subcellularLocation>
        <location evidence="1">Membrane</location>
        <topology evidence="1">Multi-pass membrane protein</topology>
    </subcellularLocation>
</comment>
<dbReference type="PANTHER" id="PTHR30371:SF0">
    <property type="entry name" value="SEC-INDEPENDENT PROTEIN TRANSLOCASE PROTEIN TATC, CHLOROPLASTIC-RELATED"/>
    <property type="match status" value="1"/>
</dbReference>
<reference evidence="6 7" key="1">
    <citation type="submission" date="2013-07" db="EMBL/GenBank/DDBJ databases">
        <title>Genome of Archaeoglobus fulgidus.</title>
        <authorList>
            <person name="Fiebig A."/>
            <person name="Birkeland N.-K."/>
        </authorList>
    </citation>
    <scope>NUCLEOTIDE SEQUENCE [LARGE SCALE GENOMIC DNA]</scope>
    <source>
        <strain evidence="6 7">DSM 8774</strain>
    </source>
</reference>
<evidence type="ECO:0000256" key="3">
    <source>
        <dbReference type="ARBA" id="ARBA00022989"/>
    </source>
</evidence>
<comment type="similarity">
    <text evidence="5">Belongs to the TatC family.</text>
</comment>
<evidence type="ECO:0000256" key="5">
    <source>
        <dbReference type="HAMAP-Rule" id="MF_00902"/>
    </source>
</evidence>
<organism evidence="6 7">
    <name type="scientific">Archaeoglobus fulgidus DSM 8774</name>
    <dbReference type="NCBI Taxonomy" id="1344584"/>
    <lineage>
        <taxon>Archaea</taxon>
        <taxon>Methanobacteriati</taxon>
        <taxon>Methanobacteriota</taxon>
        <taxon>Archaeoglobi</taxon>
        <taxon>Archaeoglobales</taxon>
        <taxon>Archaeoglobaceae</taxon>
        <taxon>Archaeoglobus</taxon>
    </lineage>
</organism>
<dbReference type="PRINTS" id="PR01840">
    <property type="entry name" value="TATCFAMILY"/>
</dbReference>
<accession>A0A075WKX9</accession>